<dbReference type="PANTHER" id="PTHR31793:SF24">
    <property type="entry name" value="LONG-CHAIN ACYL-COA THIOESTERASE FADM"/>
    <property type="match status" value="1"/>
</dbReference>
<dbReference type="GO" id="GO:0016787">
    <property type="term" value="F:hydrolase activity"/>
    <property type="evidence" value="ECO:0007669"/>
    <property type="project" value="UniProtKB-KW"/>
</dbReference>
<dbReference type="SUPFAM" id="SSF54637">
    <property type="entry name" value="Thioesterase/thiol ester dehydrase-isomerase"/>
    <property type="match status" value="1"/>
</dbReference>
<dbReference type="RefSeq" id="WP_378997376.1">
    <property type="nucleotide sequence ID" value="NZ_JBHSMT010000013.1"/>
</dbReference>
<dbReference type="Pfam" id="PF13279">
    <property type="entry name" value="4HBT_2"/>
    <property type="match status" value="1"/>
</dbReference>
<dbReference type="InterPro" id="IPR050563">
    <property type="entry name" value="4-hydroxybenzoyl-CoA_TE"/>
</dbReference>
<keyword evidence="2" id="KW-1185">Reference proteome</keyword>
<accession>A0ABW0MBH2</accession>
<dbReference type="EMBL" id="JBHSMT010000013">
    <property type="protein sequence ID" value="MFC5474306.1"/>
    <property type="molecule type" value="Genomic_DNA"/>
</dbReference>
<reference evidence="2" key="1">
    <citation type="journal article" date="2019" name="Int. J. Syst. Evol. Microbiol.">
        <title>The Global Catalogue of Microorganisms (GCM) 10K type strain sequencing project: providing services to taxonomists for standard genome sequencing and annotation.</title>
        <authorList>
            <consortium name="The Broad Institute Genomics Platform"/>
            <consortium name="The Broad Institute Genome Sequencing Center for Infectious Disease"/>
            <person name="Wu L."/>
            <person name="Ma J."/>
        </authorList>
    </citation>
    <scope>NUCLEOTIDE SEQUENCE [LARGE SCALE GENOMIC DNA]</scope>
    <source>
        <strain evidence="2">JCM 17066</strain>
    </source>
</reference>
<comment type="caution">
    <text evidence="1">The sequence shown here is derived from an EMBL/GenBank/DDBJ whole genome shotgun (WGS) entry which is preliminary data.</text>
</comment>
<evidence type="ECO:0000313" key="2">
    <source>
        <dbReference type="Proteomes" id="UP001596045"/>
    </source>
</evidence>
<gene>
    <name evidence="1" type="ORF">ACFPM8_10085</name>
</gene>
<organism evidence="1 2">
    <name type="scientific">Paraherbaspirillum soli</name>
    <dbReference type="NCBI Taxonomy" id="631222"/>
    <lineage>
        <taxon>Bacteria</taxon>
        <taxon>Pseudomonadati</taxon>
        <taxon>Pseudomonadota</taxon>
        <taxon>Betaproteobacteria</taxon>
        <taxon>Burkholderiales</taxon>
        <taxon>Oxalobacteraceae</taxon>
        <taxon>Paraherbaspirillum</taxon>
    </lineage>
</organism>
<proteinExistence type="predicted"/>
<evidence type="ECO:0000313" key="1">
    <source>
        <dbReference type="EMBL" id="MFC5474306.1"/>
    </source>
</evidence>
<dbReference type="InterPro" id="IPR029069">
    <property type="entry name" value="HotDog_dom_sf"/>
</dbReference>
<protein>
    <submittedName>
        <fullName evidence="1">Acyl-CoA thioesterase</fullName>
        <ecNumber evidence="1">3.1.2.-</ecNumber>
    </submittedName>
</protein>
<keyword evidence="1" id="KW-0378">Hydrolase</keyword>
<dbReference type="Gene3D" id="3.10.129.10">
    <property type="entry name" value="Hotdog Thioesterase"/>
    <property type="match status" value="1"/>
</dbReference>
<dbReference type="CDD" id="cd00586">
    <property type="entry name" value="4HBT"/>
    <property type="match status" value="1"/>
</dbReference>
<dbReference type="Proteomes" id="UP001596045">
    <property type="component" value="Unassembled WGS sequence"/>
</dbReference>
<dbReference type="EC" id="3.1.2.-" evidence="1"/>
<dbReference type="PANTHER" id="PTHR31793">
    <property type="entry name" value="4-HYDROXYBENZOYL-COA THIOESTERASE FAMILY MEMBER"/>
    <property type="match status" value="1"/>
</dbReference>
<name>A0ABW0MBH2_9BURK</name>
<sequence length="138" mass="15719">METKKLVHSSRMAIRWGDMDALGHVNNTVYFRYMEQARIEWLHLIGGTFDSQQGPVLINAQCSFLRQLKYPGDIEVRSYIGAVGRSSFETTYEICRVDAPDAVFAEGSAKIVWVDFKLEKSVPLPDDVRQLLNNYSAE</sequence>